<dbReference type="InterPro" id="IPR020807">
    <property type="entry name" value="PKS_DH"/>
</dbReference>
<feature type="compositionally biased region" description="Basic residues" evidence="11">
    <location>
        <begin position="597"/>
        <end position="613"/>
    </location>
</feature>
<dbReference type="InterPro" id="IPR042104">
    <property type="entry name" value="PKS_dehydratase_sf"/>
</dbReference>
<dbReference type="Pfam" id="PF21089">
    <property type="entry name" value="PKS_DH_N"/>
    <property type="match status" value="2"/>
</dbReference>
<feature type="domain" description="Carrier" evidence="12">
    <location>
        <begin position="2355"/>
        <end position="2432"/>
    </location>
</feature>
<dbReference type="InterPro" id="IPR054514">
    <property type="entry name" value="RhiE-like_linker"/>
</dbReference>
<dbReference type="Pfam" id="PF00378">
    <property type="entry name" value="ECH_1"/>
    <property type="match status" value="3"/>
</dbReference>
<feature type="domain" description="Carrier" evidence="12">
    <location>
        <begin position="488"/>
        <end position="564"/>
    </location>
</feature>
<dbReference type="CDD" id="cd00833">
    <property type="entry name" value="PKS"/>
    <property type="match status" value="2"/>
</dbReference>
<dbReference type="Gene3D" id="6.20.390.20">
    <property type="match status" value="1"/>
</dbReference>
<evidence type="ECO:0000256" key="10">
    <source>
        <dbReference type="RuleBase" id="RU003707"/>
    </source>
</evidence>
<evidence type="ECO:0000259" key="12">
    <source>
        <dbReference type="PROSITE" id="PS50075"/>
    </source>
</evidence>
<dbReference type="InterPro" id="IPR001753">
    <property type="entry name" value="Enoyl-CoA_hydra/iso"/>
</dbReference>
<dbReference type="InterPro" id="IPR050091">
    <property type="entry name" value="PKS_NRPS_Biosynth_Enz"/>
</dbReference>
<dbReference type="SUPFAM" id="SSF51735">
    <property type="entry name" value="NAD(P)-binding Rossmann-fold domains"/>
    <property type="match status" value="1"/>
</dbReference>
<dbReference type="Pfam" id="PF00550">
    <property type="entry name" value="PP-binding"/>
    <property type="match status" value="3"/>
</dbReference>
<reference evidence="15 16" key="1">
    <citation type="submission" date="2019-02" db="EMBL/GenBank/DDBJ databases">
        <authorList>
            <person name="Goldberg S.R."/>
            <person name="Haltli B.A."/>
            <person name="Correa H."/>
            <person name="Russell K.G."/>
        </authorList>
    </citation>
    <scope>NUCLEOTIDE SEQUENCE [LARGE SCALE GENOMIC DNA]</scope>
    <source>
        <strain evidence="15 16">JCM 16186</strain>
    </source>
</reference>
<dbReference type="Pfam" id="PF14765">
    <property type="entry name" value="PS-DH"/>
    <property type="match status" value="2"/>
</dbReference>
<feature type="active site" description="Proton donor; for dehydratase activity" evidence="9">
    <location>
        <position position="3420"/>
    </location>
</feature>
<dbReference type="Pfam" id="PF08659">
    <property type="entry name" value="KR"/>
    <property type="match status" value="1"/>
</dbReference>
<dbReference type="SMART" id="SM00822">
    <property type="entry name" value="PKS_KR"/>
    <property type="match status" value="1"/>
</dbReference>
<sequence>MELLKIYQDLSRGKLTQQEALEKIKAIKLREQNAGAGRLLATPSWEQASASTPSGAGPEYAEHHVVLCEMPHLKSKSLSTRLANSHVLQLSADSQKNIAGRYSHYALTCFELVRKILSSKPEGKVLVQLVIANHEEQTIFAGLSGLLKTAGLENPQLVHQVMITDPKISEDELVTQLKANQAEQQNTLIKYEHGTRYVMQLKEINANQKQPKIAFKDQGVYLITGGLGGLGTVFTKEILKQTSRARIILTGRSELTAEKQAILEALPVGKHTIEYQQMDMNDAAQVKKAIASIIKSHQQLNGIIHSAGVAFDNFILKKSNEEFEKVLAPKVSGTLNLDEATKDIDLDFLVLFSSITAMMGNVGQSDYAVANGFMDHFATYRNQLVEAGQRNGQTLSINWPLWQEGGMQMAGETREALRKAFGMYPMPTSSGVFTFHYGLESGYSQTMVMEGDVATMRKALLENQQTKEKAAPASSRVEWNIAKVNPENITEQTQEYLRKQFAVVLGLSADKIDPQAALEKYGIDSILAMSLTAQLEKTFDALPKTLFFEYQTIQELTEYFIKYHSDKLSGLFATGKKVQEAPVKIQQEPIVRNISKRRLSRRRHTAASKHTSRKTHDDDPIVIVGLSGRYPEAANIEAYWRNLRDGKDCITEVPKDRWDWEEYYSEDRTKTGQHFSKWGGFIEGVDEFDPRFFNISPREAASIDPQERLFLQHAWMAVEDAGYTRASLQIAHEDDMAGQVGVYVGVMYSEYQLFGAEESMRGNRMGISGSYASVANRVSYFLNLHGPSMTIDTMCSSSLTAIHIACQDLKEGRTNLAIAGGVNVSIHPNKYLMLSAGQFISNDGHCQSFGEGGDGYIPGEGVGAVVLKRLSEAKRDGNHIYGIIKGSSLNHGGKTNGYSVPNPKAQASAITRALKEAGTDPRHISYIEAHGTGTKLGDPIEIAALTRAFHQNNEDTGYCLIGSAKSNIGHCESAAGIAGLTKILLQMQHRKIVPSLHSKRLNPHIDFEKTPFTVNQTLTDWEQPQINGEVLPRIAGISSFGAGGSNAHIIIEEYPVAEKASTLNSTQVIIPLSARTADQLKQKAHDLLEFIHLSEQEDRPVDLEAMAYTLQVGREAMEERLGLVVSSPDQLAEKLQAYLSGREGIEDFYQGRVKRSQDSVQMFATEADLQQTVANWVADKKLGKLLDLWIKGVELDWQKLYGASRPEIISLPAYPFARERYWVDISETPLVSEATSAAVLHPLVHTNSSDFTQQSYSSVFRGDEFFVSDYQLNIGGLQKAFPAAATLEMARAAIERSLPAQEEPYVLELRNIVWADPAVVSDNWKLNIALFAQTSDTVDFEIYSIEQSGEVVHCQAQTLVTRQPSPAALNLAQLRSQMNSAQVTASSLYTAFNSMGLAYGASYQAINTIYKGSGQLLVHLNLPEAVEQNREQYILHPSMAEGALQAGIALLADIQQPLARPLLPDSMDSISLLSSCTEEMYAWARHSNDSQNKVDIDLCDAQGKVCVQMRGVSYYQEAVSEAEQPLQQQAAPVQQPVSAHQPAPKPVKSEPRQIHITPPAGKTSASKGFPIAQKFEKVSLKKPSNVSLVTPEALKLDRVSTPKAVISLSSTSTGMTKATPSTNGASYVSLFDNGNGIYELKINAKDNTLSREVAAQLVHALGYVRQLETVKVLMLSGTGSVFLQGGREEFNVAIEENLYQTLASFPCPLVAVMQGDATGAGFMVAALSDFMVGSEERNYTYKVKGLLPTINEENVLTERFGQALAKDMLYQFTAKTGRELKANGWSFPIVPSAEVEAYAEKLAEDLAGKSATSLSLLKQHLGRHILAEAEKLKAVANLKAEKKAAARHQITSKTKLLKVEAGEQVLTLIIAKSKKKDKLKDIASGLSGIFSEIEKGKYYKAVILTSDDAGYISGGNSDQVIEILNILNASPVPVIAATAGATDAGWLISQSCDTCIYQEEGTYSATGLLQDTKLAGIATMIFSDRLNHYIGKEILLTGKSFTGAALQQTGGTVVSKDVQSEAQQLAQQWTQLPWEAVNSWKKERAAAITTAQKQLPEWVEVEEKTSDTLPESATAIKLRSSVIKATVHPEGIVEVRMEDREAKNMFSPAFIEGMVEVFEHIDKTSGYKVVVLSGYDSYFASGGTKESLLAIQEGKAKFTDTKIFQLALNCKLPVIAAMQGHGIGAGWSMGMFADFTLFSEESHYVSPYMNYGFTPGAGATMIFPDRTGYDLARETLMTAVEYSGSELKEKGLSLPVLPRKQMLSAAFELAKEIAKHSRSSLIAFKHQVTRHLYDLLDETLSSELDMHEKTFVGKTDTLNQIESNFYSASGEVQPQALPVEQAPVQVPQSTAYSTDALPEIINSLKKLLAKELHMQVDEIDEDSQFVDLGLDSIIGVTFIRKISDKYNIPLQATIVYSYSTIAKLAGHVKEEAEKLGTLVSEPVAPAVVETPVGTPQENTGTTSDGDVLPEIINSLKKLLAKELHMQVDEIDEDSQFVDLGLDSIIGVTFIRKISDKYNIPLQATIVYSYSTIAKLSRHVKEEGERLGTIVSKPATPVPAPVETPAAQAARKVITNLAGKKLESWRNSATLRTTSTAKRANQSQTIAVVGMAGQFPEAKNVEEFWQNIAQGKNCISEIPQERWDIHKYYQQGDPVPGKTTSKWMGQLEEYDLFDPLFFTISPIEAESMDPQQRLFLQSCWHAIENAGYNPHALSGSKCGVYVGCAYGDYQNLSREQQLSAQGFTGGSTSILAARVSYFLNLQGPCISMDTACSSSLVAIANACDSLVAGSIDSALAGGVYVMGGPDMHIKTSQSGMLSPDGKCYTFDQRANGFVPGEGVGVVMLKRLEDAERDNDNILGTIRGWGVNQDGKTNGITAPNTESQIFLEQQVYDQFKIDPNDIQLVEAHGTGTKLGDPIEVDGLKRSFKKYTQEKEYCALGSVKSNIGHCLTAAGVAGFIKVLQAMKHQQLPPTINFEQLNEHISLDGSPFFVNTELRDWKVKETKQRLAAISSFGFSGTNAHLVLGEYVPQPVTMKKPVQVITQNDEHMIPLSARSEKQLKQKAYDLLKYIEKERESIDLVEMAYTLQVGREAMEERLGFMAGSVDQLAQKLRAYMEGEEDITGMYQGEVKKNKEGLRIISNDEDMREAIIKNWIAQKKLSKLLDLWVKGLNLDWSKLYGENKPKRMSLPVYPFAKERYWIELSDEAHMIANGKTTAVLHPLLHTNTSDFSRQCYSTTFNGEEFFLRDHQVFKQKVLPGVAYLEMIREAIRRSMPESTASSVLELHNIGWIQPFSVNDRKQINAALYLDDSGLVEGDLIYYEIFSDQEGEETTHFQGQAIFSDRAKAEKLDIAQLRAQMKAGKLERSNIYAAFTQMELYYGPAHQGIEAIYKGEGQVMADLTLPAAVENEQEDYILHPSLMDSALQASIGLFQGLDQVPSQPMLPFALESLSIISACTKKMVAWVRYSPDSDPDGRVTKLDIDLCDEEGNVCVQIKGFAFRVMENNNKPIHTTNGSTSQKNDSTAQFDDAYYQKLIQSVLNKELSDEEAIELV</sequence>
<dbReference type="InterPro" id="IPR018376">
    <property type="entry name" value="Enoyl-CoA_hyd/isom_CS"/>
</dbReference>
<organism evidence="15 16">
    <name type="scientific">Fulvivirga kasyanovii</name>
    <dbReference type="NCBI Taxonomy" id="396812"/>
    <lineage>
        <taxon>Bacteria</taxon>
        <taxon>Pseudomonadati</taxon>
        <taxon>Bacteroidota</taxon>
        <taxon>Cytophagia</taxon>
        <taxon>Cytophagales</taxon>
        <taxon>Fulvivirgaceae</taxon>
        <taxon>Fulvivirga</taxon>
    </lineage>
</organism>
<dbReference type="InterPro" id="IPR049552">
    <property type="entry name" value="PKS_DH_N"/>
</dbReference>
<feature type="region of interest" description="Disordered" evidence="11">
    <location>
        <begin position="597"/>
        <end position="616"/>
    </location>
</feature>
<feature type="compositionally biased region" description="Low complexity" evidence="11">
    <location>
        <begin position="1526"/>
        <end position="1542"/>
    </location>
</feature>
<dbReference type="InterPro" id="IPR036291">
    <property type="entry name" value="NAD(P)-bd_dom_sf"/>
</dbReference>
<dbReference type="Gene3D" id="3.10.129.110">
    <property type="entry name" value="Polyketide synthase dehydratase"/>
    <property type="match status" value="2"/>
</dbReference>
<gene>
    <name evidence="15" type="ORF">E1163_29755</name>
</gene>
<evidence type="ECO:0000256" key="3">
    <source>
        <dbReference type="ARBA" id="ARBA00022450"/>
    </source>
</evidence>
<feature type="region of interest" description="C-terminal hotdog fold" evidence="9">
    <location>
        <begin position="1379"/>
        <end position="1523"/>
    </location>
</feature>
<feature type="region of interest" description="C-terminal hotdog fold" evidence="9">
    <location>
        <begin position="3358"/>
        <end position="3507"/>
    </location>
</feature>
<dbReference type="InterPro" id="IPR016039">
    <property type="entry name" value="Thiolase-like"/>
</dbReference>
<dbReference type="InterPro" id="IPR018201">
    <property type="entry name" value="Ketoacyl_synth_AS"/>
</dbReference>
<comment type="similarity">
    <text evidence="10">Belongs to the enoyl-CoA hydratase/isomerase family.</text>
</comment>
<dbReference type="PROSITE" id="PS50075">
    <property type="entry name" value="CARRIER"/>
    <property type="match status" value="3"/>
</dbReference>
<evidence type="ECO:0000256" key="7">
    <source>
        <dbReference type="ARBA" id="ARBA00022737"/>
    </source>
</evidence>
<keyword evidence="5" id="KW-0597">Phosphoprotein</keyword>
<dbReference type="InterPro" id="IPR049551">
    <property type="entry name" value="PKS_DH_C"/>
</dbReference>
<keyword evidence="7" id="KW-0677">Repeat</keyword>
<keyword evidence="4" id="KW-0963">Cytoplasm</keyword>
<evidence type="ECO:0000256" key="8">
    <source>
        <dbReference type="ARBA" id="ARBA00049556"/>
    </source>
</evidence>
<dbReference type="InterPro" id="IPR014030">
    <property type="entry name" value="Ketoacyl_synth_N"/>
</dbReference>
<dbReference type="Gene3D" id="1.10.1200.10">
    <property type="entry name" value="ACP-like"/>
    <property type="match status" value="3"/>
</dbReference>
<feature type="active site" description="Proton acceptor; for dehydratase activity" evidence="9">
    <location>
        <position position="3247"/>
    </location>
</feature>
<dbReference type="Gene3D" id="3.90.226.10">
    <property type="entry name" value="2-enoyl-CoA Hydratase, Chain A, domain 1"/>
    <property type="match status" value="3"/>
</dbReference>
<comment type="pathway">
    <text evidence="2">Antibiotic biosynthesis.</text>
</comment>
<keyword evidence="16" id="KW-1185">Reference proteome</keyword>
<dbReference type="PROSITE" id="PS52004">
    <property type="entry name" value="KS3_2"/>
    <property type="match status" value="2"/>
</dbReference>
<dbReference type="InterPro" id="IPR014031">
    <property type="entry name" value="Ketoacyl_synth_C"/>
</dbReference>
<dbReference type="PROSITE" id="PS00606">
    <property type="entry name" value="KS3_1"/>
    <property type="match status" value="1"/>
</dbReference>
<dbReference type="SMART" id="SM00826">
    <property type="entry name" value="PKS_DH"/>
    <property type="match status" value="2"/>
</dbReference>
<dbReference type="RefSeq" id="WP_155177444.1">
    <property type="nucleotide sequence ID" value="NZ_BAAAFL010000029.1"/>
</dbReference>
<dbReference type="SUPFAM" id="SSF47336">
    <property type="entry name" value="ACP-like"/>
    <property type="match status" value="3"/>
</dbReference>
<dbReference type="EMBL" id="SMLW01000680">
    <property type="protein sequence ID" value="MTI29184.1"/>
    <property type="molecule type" value="Genomic_DNA"/>
</dbReference>
<dbReference type="InterPro" id="IPR049900">
    <property type="entry name" value="PKS_mFAS_DH"/>
</dbReference>
<dbReference type="PROSITE" id="PS00166">
    <property type="entry name" value="ENOYL_COA_HYDRATASE"/>
    <property type="match status" value="1"/>
</dbReference>
<dbReference type="PANTHER" id="PTHR43775:SF37">
    <property type="entry name" value="SI:DKEY-61P9.11"/>
    <property type="match status" value="1"/>
</dbReference>
<dbReference type="Pfam" id="PF00109">
    <property type="entry name" value="ketoacyl-synt"/>
    <property type="match status" value="2"/>
</dbReference>
<comment type="subcellular location">
    <subcellularLocation>
        <location evidence="1">Cytoplasm</location>
    </subcellularLocation>
</comment>
<dbReference type="Proteomes" id="UP000798808">
    <property type="component" value="Unassembled WGS sequence"/>
</dbReference>
<evidence type="ECO:0000256" key="9">
    <source>
        <dbReference type="PROSITE-ProRule" id="PRU01363"/>
    </source>
</evidence>
<feature type="domain" description="Ketosynthase family 3 (KS3)" evidence="13">
    <location>
        <begin position="2602"/>
        <end position="3025"/>
    </location>
</feature>
<evidence type="ECO:0000256" key="1">
    <source>
        <dbReference type="ARBA" id="ARBA00004496"/>
    </source>
</evidence>
<dbReference type="InterPro" id="IPR020841">
    <property type="entry name" value="PKS_Beta-ketoAc_synthase_dom"/>
</dbReference>
<dbReference type="InterPro" id="IPR009081">
    <property type="entry name" value="PP-bd_ACP"/>
</dbReference>
<comment type="caution">
    <text evidence="15">The sequence shown here is derived from an EMBL/GenBank/DDBJ whole genome shotgun (WGS) entry which is preliminary data.</text>
</comment>
<evidence type="ECO:0000259" key="13">
    <source>
        <dbReference type="PROSITE" id="PS52004"/>
    </source>
</evidence>
<dbReference type="SMART" id="SM00823">
    <property type="entry name" value="PKS_PP"/>
    <property type="match status" value="3"/>
</dbReference>
<evidence type="ECO:0000313" key="15">
    <source>
        <dbReference type="EMBL" id="MTI29184.1"/>
    </source>
</evidence>
<feature type="domain" description="Ketosynthase family 3 (KS3)" evidence="13">
    <location>
        <begin position="618"/>
        <end position="1053"/>
    </location>
</feature>
<dbReference type="PROSITE" id="PS52019">
    <property type="entry name" value="PKS_MFAS_DH"/>
    <property type="match status" value="2"/>
</dbReference>
<keyword evidence="6" id="KW-0808">Transferase</keyword>
<dbReference type="Pfam" id="PF02801">
    <property type="entry name" value="Ketoacyl-synt_C"/>
    <property type="match status" value="2"/>
</dbReference>
<dbReference type="NCBIfam" id="NF005496">
    <property type="entry name" value="PRK07110.1"/>
    <property type="match status" value="1"/>
</dbReference>
<proteinExistence type="inferred from homology"/>
<dbReference type="Gene3D" id="1.10.1240.100">
    <property type="match status" value="2"/>
</dbReference>
<dbReference type="InterPro" id="IPR036736">
    <property type="entry name" value="ACP-like_sf"/>
</dbReference>
<keyword evidence="3" id="KW-0596">Phosphopantetheine</keyword>
<dbReference type="Gene3D" id="3.40.47.10">
    <property type="match status" value="2"/>
</dbReference>
<feature type="domain" description="PKS/mFAS DH" evidence="14">
    <location>
        <begin position="3218"/>
        <end position="3507"/>
    </location>
</feature>
<dbReference type="InterPro" id="IPR020806">
    <property type="entry name" value="PKS_PP-bd"/>
</dbReference>
<feature type="domain" description="PKS/mFAS DH" evidence="14">
    <location>
        <begin position="1241"/>
        <end position="1523"/>
    </location>
</feature>
<dbReference type="Pfam" id="PF22336">
    <property type="entry name" value="RhiE-like_linker"/>
    <property type="match status" value="2"/>
</dbReference>
<dbReference type="SMART" id="SM01294">
    <property type="entry name" value="PKS_PP_betabranch"/>
    <property type="match status" value="2"/>
</dbReference>
<comment type="catalytic activity">
    <reaction evidence="8">
        <text>a (3S)-3-hydroxyacyl-CoA + NAD(+) = a 3-oxoacyl-CoA + NADH + H(+)</text>
        <dbReference type="Rhea" id="RHEA:22432"/>
        <dbReference type="ChEBI" id="CHEBI:15378"/>
        <dbReference type="ChEBI" id="CHEBI:57318"/>
        <dbReference type="ChEBI" id="CHEBI:57540"/>
        <dbReference type="ChEBI" id="CHEBI:57945"/>
        <dbReference type="ChEBI" id="CHEBI:90726"/>
        <dbReference type="EC" id="1.1.1.35"/>
    </reaction>
</comment>
<dbReference type="SUPFAM" id="SSF52096">
    <property type="entry name" value="ClpP/crotonase"/>
    <property type="match status" value="3"/>
</dbReference>
<evidence type="ECO:0000256" key="4">
    <source>
        <dbReference type="ARBA" id="ARBA00022490"/>
    </source>
</evidence>
<feature type="region of interest" description="N-terminal hotdog fold" evidence="9">
    <location>
        <begin position="3218"/>
        <end position="3344"/>
    </location>
</feature>
<name>A0ABW9RY50_9BACT</name>
<evidence type="ECO:0000256" key="5">
    <source>
        <dbReference type="ARBA" id="ARBA00022553"/>
    </source>
</evidence>
<dbReference type="CDD" id="cd08953">
    <property type="entry name" value="KR_2_SDR_x"/>
    <property type="match status" value="1"/>
</dbReference>
<evidence type="ECO:0000313" key="16">
    <source>
        <dbReference type="Proteomes" id="UP000798808"/>
    </source>
</evidence>
<dbReference type="CDD" id="cd06558">
    <property type="entry name" value="crotonase-like"/>
    <property type="match status" value="2"/>
</dbReference>
<accession>A0ABW9RY50</accession>
<protein>
    <submittedName>
        <fullName evidence="15">SDR family NAD(P)-dependent oxidoreductase</fullName>
    </submittedName>
</protein>
<feature type="region of interest" description="N-terminal hotdog fold" evidence="9">
    <location>
        <begin position="1241"/>
        <end position="1365"/>
    </location>
</feature>
<evidence type="ECO:0000256" key="11">
    <source>
        <dbReference type="SAM" id="MobiDB-lite"/>
    </source>
</evidence>
<feature type="domain" description="Carrier" evidence="12">
    <location>
        <begin position="2469"/>
        <end position="2543"/>
    </location>
</feature>
<feature type="region of interest" description="Disordered" evidence="11">
    <location>
        <begin position="1526"/>
        <end position="1568"/>
    </location>
</feature>
<dbReference type="InterPro" id="IPR013968">
    <property type="entry name" value="PKS_KR"/>
</dbReference>
<dbReference type="InterPro" id="IPR057326">
    <property type="entry name" value="KR_dom"/>
</dbReference>
<dbReference type="PANTHER" id="PTHR43775">
    <property type="entry name" value="FATTY ACID SYNTHASE"/>
    <property type="match status" value="1"/>
</dbReference>
<dbReference type="InterPro" id="IPR029045">
    <property type="entry name" value="ClpP/crotonase-like_dom_sf"/>
</dbReference>
<dbReference type="Gene3D" id="3.40.50.720">
    <property type="entry name" value="NAD(P)-binding Rossmann-like Domain"/>
    <property type="match status" value="1"/>
</dbReference>
<dbReference type="SMART" id="SM00825">
    <property type="entry name" value="PKS_KS"/>
    <property type="match status" value="2"/>
</dbReference>
<comment type="caution">
    <text evidence="9">Lacks conserved residue(s) required for the propagation of feature annotation.</text>
</comment>
<evidence type="ECO:0000256" key="6">
    <source>
        <dbReference type="ARBA" id="ARBA00022679"/>
    </source>
</evidence>
<dbReference type="SUPFAM" id="SSF53901">
    <property type="entry name" value="Thiolase-like"/>
    <property type="match status" value="2"/>
</dbReference>
<evidence type="ECO:0000259" key="14">
    <source>
        <dbReference type="PROSITE" id="PS52019"/>
    </source>
</evidence>
<evidence type="ECO:0000256" key="2">
    <source>
        <dbReference type="ARBA" id="ARBA00004792"/>
    </source>
</evidence>